<sequence length="406" mass="45286">MASPTNMPRMVELAAQISTSVSELQERLTAHGAPSPSWAENSPESLPVDVFNLRDAVLDASAELHELLLEPLMLIFKFASISNLVSIDAISRYHIPDMIPSGGQISFGDIAEKTGLEKREVKRLVTNAISMRILRSPEPEMVAHTKISKFLTIPYFNSWVNFESKDTWPATTRGFALANGESVFEVLATDPSRAMRFAGAMQALEHVPGYALNDVLKAYDWNSLGDVSIAHVGGQRGDVAMKLAENFGNLKFLVQDSAMIVQGAELDVPAKLKGRVEFQKHGLFDPQTVHADVYFFRMALRTWGDKYAVNALKAQAPVLRPGVKILIQEAVMPEQDTIPLWTERVWRSVDMSLKNFFNGRERYLDEWKALLAAADDRFVLHQVHTPEHTVFSILEVHWDVASAAET</sequence>
<dbReference type="InterPro" id="IPR036390">
    <property type="entry name" value="WH_DNA-bd_sf"/>
</dbReference>
<dbReference type="InterPro" id="IPR029063">
    <property type="entry name" value="SAM-dependent_MTases_sf"/>
</dbReference>
<dbReference type="PANTHER" id="PTHR43712:SF12">
    <property type="entry name" value="STERIGMATOCYSTIN 8-O-METHYLTRANSFERASE"/>
    <property type="match status" value="1"/>
</dbReference>
<dbReference type="EMBL" id="JAWRVE010000177">
    <property type="protein sequence ID" value="KAL1851061.1"/>
    <property type="molecule type" value="Genomic_DNA"/>
</dbReference>
<dbReference type="Gene3D" id="3.40.50.150">
    <property type="entry name" value="Vaccinia Virus protein VP39"/>
    <property type="match status" value="1"/>
</dbReference>
<keyword evidence="6" id="KW-1185">Reference proteome</keyword>
<gene>
    <name evidence="5" type="ORF">Daus18300_012670</name>
</gene>
<evidence type="ECO:0000256" key="3">
    <source>
        <dbReference type="ARBA" id="ARBA00022691"/>
    </source>
</evidence>
<reference evidence="5 6" key="1">
    <citation type="journal article" date="2024" name="IMA Fungus">
        <title>IMA Genome - F19 : A genome assembly and annotation guide to empower mycologists, including annotated draft genome sequences of Ceratocystis pirilliformis, Diaporthe australafricana, Fusarium ophioides, Paecilomyces lecythidis, and Sporothrix stenoceras.</title>
        <authorList>
            <person name="Aylward J."/>
            <person name="Wilson A.M."/>
            <person name="Visagie C.M."/>
            <person name="Spraker J."/>
            <person name="Barnes I."/>
            <person name="Buitendag C."/>
            <person name="Ceriani C."/>
            <person name="Del Mar Angel L."/>
            <person name="du Plessis D."/>
            <person name="Fuchs T."/>
            <person name="Gasser K."/>
            <person name="Kramer D."/>
            <person name="Li W."/>
            <person name="Munsamy K."/>
            <person name="Piso A."/>
            <person name="Price J.L."/>
            <person name="Sonnekus B."/>
            <person name="Thomas C."/>
            <person name="van der Nest A."/>
            <person name="van Dijk A."/>
            <person name="van Heerden A."/>
            <person name="van Vuuren N."/>
            <person name="Yilmaz N."/>
            <person name="Duong T.A."/>
            <person name="van der Merwe N.A."/>
            <person name="Wingfield M.J."/>
            <person name="Wingfield B.D."/>
        </authorList>
    </citation>
    <scope>NUCLEOTIDE SEQUENCE [LARGE SCALE GENOMIC DNA]</scope>
    <source>
        <strain evidence="5 6">CMW 18300</strain>
    </source>
</reference>
<keyword evidence="1" id="KW-0489">Methyltransferase</keyword>
<keyword evidence="2" id="KW-0808">Transferase</keyword>
<organism evidence="5 6">
    <name type="scientific">Diaporthe australafricana</name>
    <dbReference type="NCBI Taxonomy" id="127596"/>
    <lineage>
        <taxon>Eukaryota</taxon>
        <taxon>Fungi</taxon>
        <taxon>Dikarya</taxon>
        <taxon>Ascomycota</taxon>
        <taxon>Pezizomycotina</taxon>
        <taxon>Sordariomycetes</taxon>
        <taxon>Sordariomycetidae</taxon>
        <taxon>Diaporthales</taxon>
        <taxon>Diaporthaceae</taxon>
        <taxon>Diaporthe</taxon>
    </lineage>
</organism>
<dbReference type="SUPFAM" id="SSF46785">
    <property type="entry name" value="Winged helix' DNA-binding domain"/>
    <property type="match status" value="1"/>
</dbReference>
<protein>
    <recommendedName>
        <fullName evidence="4">O-methyltransferase C-terminal domain-containing protein</fullName>
    </recommendedName>
</protein>
<dbReference type="Pfam" id="PF00891">
    <property type="entry name" value="Methyltransf_2"/>
    <property type="match status" value="1"/>
</dbReference>
<dbReference type="InterPro" id="IPR016461">
    <property type="entry name" value="COMT-like"/>
</dbReference>
<dbReference type="Proteomes" id="UP001583177">
    <property type="component" value="Unassembled WGS sequence"/>
</dbReference>
<comment type="caution">
    <text evidence="5">The sequence shown here is derived from an EMBL/GenBank/DDBJ whole genome shotgun (WGS) entry which is preliminary data.</text>
</comment>
<evidence type="ECO:0000259" key="4">
    <source>
        <dbReference type="Pfam" id="PF00891"/>
    </source>
</evidence>
<dbReference type="SUPFAM" id="SSF53335">
    <property type="entry name" value="S-adenosyl-L-methionine-dependent methyltransferases"/>
    <property type="match status" value="1"/>
</dbReference>
<evidence type="ECO:0000313" key="5">
    <source>
        <dbReference type="EMBL" id="KAL1851061.1"/>
    </source>
</evidence>
<feature type="domain" description="O-methyltransferase C-terminal" evidence="4">
    <location>
        <begin position="173"/>
        <end position="374"/>
    </location>
</feature>
<dbReference type="PROSITE" id="PS51683">
    <property type="entry name" value="SAM_OMT_II"/>
    <property type="match status" value="1"/>
</dbReference>
<accession>A0ABR3W1X4</accession>
<proteinExistence type="predicted"/>
<evidence type="ECO:0000256" key="1">
    <source>
        <dbReference type="ARBA" id="ARBA00022603"/>
    </source>
</evidence>
<evidence type="ECO:0000256" key="2">
    <source>
        <dbReference type="ARBA" id="ARBA00022679"/>
    </source>
</evidence>
<dbReference type="Gene3D" id="1.10.10.10">
    <property type="entry name" value="Winged helix-like DNA-binding domain superfamily/Winged helix DNA-binding domain"/>
    <property type="match status" value="1"/>
</dbReference>
<name>A0ABR3W1X4_9PEZI</name>
<evidence type="ECO:0000313" key="6">
    <source>
        <dbReference type="Proteomes" id="UP001583177"/>
    </source>
</evidence>
<dbReference type="InterPro" id="IPR036388">
    <property type="entry name" value="WH-like_DNA-bd_sf"/>
</dbReference>
<dbReference type="InterPro" id="IPR001077">
    <property type="entry name" value="COMT_C"/>
</dbReference>
<keyword evidence="3" id="KW-0949">S-adenosyl-L-methionine</keyword>
<dbReference type="PANTHER" id="PTHR43712">
    <property type="entry name" value="PUTATIVE (AFU_ORTHOLOGUE AFUA_4G14580)-RELATED"/>
    <property type="match status" value="1"/>
</dbReference>